<evidence type="ECO:0000256" key="3">
    <source>
        <dbReference type="ARBA" id="ARBA00020629"/>
    </source>
</evidence>
<dbReference type="AlphaFoldDB" id="A0A6A6RYS5"/>
<dbReference type="InterPro" id="IPR019258">
    <property type="entry name" value="Mediator_Med4"/>
</dbReference>
<reference evidence="10" key="1">
    <citation type="journal article" date="2020" name="Stud. Mycol.">
        <title>101 Dothideomycetes genomes: a test case for predicting lifestyles and emergence of pathogens.</title>
        <authorList>
            <person name="Haridas S."/>
            <person name="Albert R."/>
            <person name="Binder M."/>
            <person name="Bloem J."/>
            <person name="Labutti K."/>
            <person name="Salamov A."/>
            <person name="Andreopoulos B."/>
            <person name="Baker S."/>
            <person name="Barry K."/>
            <person name="Bills G."/>
            <person name="Bluhm B."/>
            <person name="Cannon C."/>
            <person name="Castanera R."/>
            <person name="Culley D."/>
            <person name="Daum C."/>
            <person name="Ezra D."/>
            <person name="Gonzalez J."/>
            <person name="Henrissat B."/>
            <person name="Kuo A."/>
            <person name="Liang C."/>
            <person name="Lipzen A."/>
            <person name="Lutzoni F."/>
            <person name="Magnuson J."/>
            <person name="Mondo S."/>
            <person name="Nolan M."/>
            <person name="Ohm R."/>
            <person name="Pangilinan J."/>
            <person name="Park H.-J."/>
            <person name="Ramirez L."/>
            <person name="Alfaro M."/>
            <person name="Sun H."/>
            <person name="Tritt A."/>
            <person name="Yoshinaga Y."/>
            <person name="Zwiers L.-H."/>
            <person name="Turgeon B."/>
            <person name="Goodwin S."/>
            <person name="Spatafora J."/>
            <person name="Crous P."/>
            <person name="Grigoriev I."/>
        </authorList>
    </citation>
    <scope>NUCLEOTIDE SEQUENCE</scope>
    <source>
        <strain evidence="10">CBS 473.64</strain>
    </source>
</reference>
<keyword evidence="5 8" id="KW-0804">Transcription</keyword>
<dbReference type="EMBL" id="MU006785">
    <property type="protein sequence ID" value="KAF2639931.1"/>
    <property type="molecule type" value="Genomic_DNA"/>
</dbReference>
<evidence type="ECO:0000313" key="10">
    <source>
        <dbReference type="EMBL" id="KAF2639931.1"/>
    </source>
</evidence>
<dbReference type="Pfam" id="PF10018">
    <property type="entry name" value="Med4"/>
    <property type="match status" value="1"/>
</dbReference>
<evidence type="ECO:0000256" key="5">
    <source>
        <dbReference type="ARBA" id="ARBA00023163"/>
    </source>
</evidence>
<feature type="region of interest" description="Disordered" evidence="9">
    <location>
        <begin position="120"/>
        <end position="186"/>
    </location>
</feature>
<keyword evidence="8" id="KW-0010">Activator</keyword>
<organism evidence="10 11">
    <name type="scientific">Massarina eburnea CBS 473.64</name>
    <dbReference type="NCBI Taxonomy" id="1395130"/>
    <lineage>
        <taxon>Eukaryota</taxon>
        <taxon>Fungi</taxon>
        <taxon>Dikarya</taxon>
        <taxon>Ascomycota</taxon>
        <taxon>Pezizomycotina</taxon>
        <taxon>Dothideomycetes</taxon>
        <taxon>Pleosporomycetidae</taxon>
        <taxon>Pleosporales</taxon>
        <taxon>Massarineae</taxon>
        <taxon>Massarinaceae</taxon>
        <taxon>Massarina</taxon>
    </lineage>
</organism>
<evidence type="ECO:0000256" key="6">
    <source>
        <dbReference type="ARBA" id="ARBA00023242"/>
    </source>
</evidence>
<protein>
    <recommendedName>
        <fullName evidence="3 8">Mediator of RNA polymerase II transcription subunit 4</fullName>
    </recommendedName>
    <alternativeName>
        <fullName evidence="7 8">Mediator complex subunit 4</fullName>
    </alternativeName>
</protein>
<accession>A0A6A6RYS5</accession>
<gene>
    <name evidence="8" type="primary">MED4</name>
    <name evidence="10" type="ORF">P280DRAFT_372290</name>
</gene>
<comment type="similarity">
    <text evidence="2 8">Belongs to the Mediator complex subunit 4 family.</text>
</comment>
<comment type="function">
    <text evidence="8">Component of the Mediator complex, a coactivator involved in the regulated transcription of nearly all RNA polymerase II-dependent genes. Mediator functions as a bridge to convey information from gene-specific regulatory proteins to the basal RNA polymerase II transcription machinery. Mediator is recruited to promoters by direct interactions with regulatory proteins and serves as a scaffold for the assembly of a functional preinitiation complex with RNA polymerase II and the general transcription factors.</text>
</comment>
<dbReference type="GO" id="GO:0016592">
    <property type="term" value="C:mediator complex"/>
    <property type="evidence" value="ECO:0007669"/>
    <property type="project" value="InterPro"/>
</dbReference>
<keyword evidence="11" id="KW-1185">Reference proteome</keyword>
<dbReference type="OrthoDB" id="1929813at2759"/>
<sequence>MDTALQAQFQRIEAALDTLVDSIAAYNPSTTAASDLLAADDALSRGLDQLAKHQANYARTKALRAEADGLEEQLRASVATLASLRRELFDTPATTFPDDTRPVKVNEVLQYAKNISQYTVPPTYRERIPSPPPPPPPPPDHADADAEADADANADADNNDTVNKDTEAEWLTKLNESNTAWTPWPSDEKIRASNLMQIQFLIDTGKDPKQVDLTKLAEEEK</sequence>
<evidence type="ECO:0000313" key="11">
    <source>
        <dbReference type="Proteomes" id="UP000799753"/>
    </source>
</evidence>
<keyword evidence="4 8" id="KW-0805">Transcription regulation</keyword>
<dbReference type="GO" id="GO:0006357">
    <property type="term" value="P:regulation of transcription by RNA polymerase II"/>
    <property type="evidence" value="ECO:0007669"/>
    <property type="project" value="InterPro"/>
</dbReference>
<evidence type="ECO:0000256" key="4">
    <source>
        <dbReference type="ARBA" id="ARBA00023015"/>
    </source>
</evidence>
<evidence type="ECO:0000256" key="2">
    <source>
        <dbReference type="ARBA" id="ARBA00009626"/>
    </source>
</evidence>
<evidence type="ECO:0000256" key="9">
    <source>
        <dbReference type="SAM" id="MobiDB-lite"/>
    </source>
</evidence>
<proteinExistence type="inferred from homology"/>
<feature type="compositionally biased region" description="Pro residues" evidence="9">
    <location>
        <begin position="129"/>
        <end position="139"/>
    </location>
</feature>
<feature type="compositionally biased region" description="Acidic residues" evidence="9">
    <location>
        <begin position="145"/>
        <end position="158"/>
    </location>
</feature>
<feature type="non-terminal residue" evidence="10">
    <location>
        <position position="221"/>
    </location>
</feature>
<comment type="subcellular location">
    <subcellularLocation>
        <location evidence="1 8">Nucleus</location>
    </subcellularLocation>
</comment>
<name>A0A6A6RYS5_9PLEO</name>
<evidence type="ECO:0000256" key="1">
    <source>
        <dbReference type="ARBA" id="ARBA00004123"/>
    </source>
</evidence>
<keyword evidence="6 8" id="KW-0539">Nucleus</keyword>
<evidence type="ECO:0000256" key="8">
    <source>
        <dbReference type="RuleBase" id="RU364141"/>
    </source>
</evidence>
<comment type="subunit">
    <text evidence="8">Component of the Mediator complex.</text>
</comment>
<evidence type="ECO:0000256" key="7">
    <source>
        <dbReference type="ARBA" id="ARBA00031257"/>
    </source>
</evidence>
<dbReference type="GO" id="GO:0003712">
    <property type="term" value="F:transcription coregulator activity"/>
    <property type="evidence" value="ECO:0007669"/>
    <property type="project" value="InterPro"/>
</dbReference>
<dbReference type="Proteomes" id="UP000799753">
    <property type="component" value="Unassembled WGS sequence"/>
</dbReference>